<dbReference type="Proteomes" id="UP000320390">
    <property type="component" value="Chromosome"/>
</dbReference>
<dbReference type="SUPFAM" id="SSF48452">
    <property type="entry name" value="TPR-like"/>
    <property type="match status" value="1"/>
</dbReference>
<dbReference type="EMBL" id="CP036434">
    <property type="protein sequence ID" value="QDV04884.1"/>
    <property type="molecule type" value="Genomic_DNA"/>
</dbReference>
<evidence type="ECO:0000313" key="4">
    <source>
        <dbReference type="Proteomes" id="UP000320390"/>
    </source>
</evidence>
<proteinExistence type="predicted"/>
<dbReference type="OrthoDB" id="7058419at2"/>
<keyword evidence="2" id="KW-0732">Signal</keyword>
<keyword evidence="1" id="KW-0802">TPR repeat</keyword>
<feature type="signal peptide" evidence="2">
    <location>
        <begin position="1"/>
        <end position="33"/>
    </location>
</feature>
<dbReference type="AlphaFoldDB" id="A0A518ELC0"/>
<accession>A0A518ELC0</accession>
<evidence type="ECO:0000256" key="1">
    <source>
        <dbReference type="PROSITE-ProRule" id="PRU00339"/>
    </source>
</evidence>
<dbReference type="PROSITE" id="PS50005">
    <property type="entry name" value="TPR"/>
    <property type="match status" value="1"/>
</dbReference>
<name>A0A518ELC0_9BACT</name>
<keyword evidence="4" id="KW-1185">Reference proteome</keyword>
<gene>
    <name evidence="3" type="ORF">Poly30_03780</name>
</gene>
<dbReference type="PROSITE" id="PS51257">
    <property type="entry name" value="PROKAR_LIPOPROTEIN"/>
    <property type="match status" value="1"/>
</dbReference>
<protein>
    <submittedName>
        <fullName evidence="3">Uncharacterized protein</fullName>
    </submittedName>
</protein>
<reference evidence="3 4" key="1">
    <citation type="submission" date="2019-02" db="EMBL/GenBank/DDBJ databases">
        <title>Deep-cultivation of Planctomycetes and their phenomic and genomic characterization uncovers novel biology.</title>
        <authorList>
            <person name="Wiegand S."/>
            <person name="Jogler M."/>
            <person name="Boedeker C."/>
            <person name="Pinto D."/>
            <person name="Vollmers J."/>
            <person name="Rivas-Marin E."/>
            <person name="Kohn T."/>
            <person name="Peeters S.H."/>
            <person name="Heuer A."/>
            <person name="Rast P."/>
            <person name="Oberbeckmann S."/>
            <person name="Bunk B."/>
            <person name="Jeske O."/>
            <person name="Meyerdierks A."/>
            <person name="Storesund J.E."/>
            <person name="Kallscheuer N."/>
            <person name="Luecker S."/>
            <person name="Lage O.M."/>
            <person name="Pohl T."/>
            <person name="Merkel B.J."/>
            <person name="Hornburger P."/>
            <person name="Mueller R.-W."/>
            <person name="Bruemmer F."/>
            <person name="Labrenz M."/>
            <person name="Spormann A.M."/>
            <person name="Op den Camp H."/>
            <person name="Overmann J."/>
            <person name="Amann R."/>
            <person name="Jetten M.S.M."/>
            <person name="Mascher T."/>
            <person name="Medema M.H."/>
            <person name="Devos D.P."/>
            <person name="Kaster A.-K."/>
            <person name="Ovreas L."/>
            <person name="Rohde M."/>
            <person name="Galperin M.Y."/>
            <person name="Jogler C."/>
        </authorList>
    </citation>
    <scope>NUCLEOTIDE SEQUENCE [LARGE SCALE GENOMIC DNA]</scope>
    <source>
        <strain evidence="3 4">Poly30</strain>
    </source>
</reference>
<feature type="chain" id="PRO_5022190860" evidence="2">
    <location>
        <begin position="34"/>
        <end position="277"/>
    </location>
</feature>
<dbReference type="RefSeq" id="WP_145194318.1">
    <property type="nucleotide sequence ID" value="NZ_CP036434.1"/>
</dbReference>
<evidence type="ECO:0000256" key="2">
    <source>
        <dbReference type="SAM" id="SignalP"/>
    </source>
</evidence>
<sequence precursor="true">MKLTQPRGLAAAIFLTTVVLLAAACASPAPAPAAASAAAPDHDSAVPPVWAVGADRLLELDPDAKIPTNILPMYGQTDRSQWLVSAADKQFIAQTSAAFGGRESASEVYAQKGLKFYLEDQYEMAMKRLNQAWLLDETNPDVFYGFACVYQDHQNYLEAGDFAATSIELGQEHPVRMADCAFLIAAQAGARVPTEGVPSQAEIVRIQDQLRPLFARALATAAPSDRGYVQLQAFKTQVNVADYEEAWRSADALEGMGEKVPDTYRATLEKHSPSGQR</sequence>
<evidence type="ECO:0000313" key="3">
    <source>
        <dbReference type="EMBL" id="QDV04884.1"/>
    </source>
</evidence>
<dbReference type="InterPro" id="IPR011990">
    <property type="entry name" value="TPR-like_helical_dom_sf"/>
</dbReference>
<feature type="repeat" description="TPR" evidence="1">
    <location>
        <begin position="106"/>
        <end position="139"/>
    </location>
</feature>
<organism evidence="3 4">
    <name type="scientific">Saltatorellus ferox</name>
    <dbReference type="NCBI Taxonomy" id="2528018"/>
    <lineage>
        <taxon>Bacteria</taxon>
        <taxon>Pseudomonadati</taxon>
        <taxon>Planctomycetota</taxon>
        <taxon>Planctomycetia</taxon>
        <taxon>Planctomycetia incertae sedis</taxon>
        <taxon>Saltatorellus</taxon>
    </lineage>
</organism>
<dbReference type="InterPro" id="IPR019734">
    <property type="entry name" value="TPR_rpt"/>
</dbReference>
<dbReference type="Gene3D" id="1.25.40.10">
    <property type="entry name" value="Tetratricopeptide repeat domain"/>
    <property type="match status" value="1"/>
</dbReference>